<dbReference type="Proteomes" id="UP001293254">
    <property type="component" value="Unassembled WGS sequence"/>
</dbReference>
<dbReference type="GO" id="GO:0003676">
    <property type="term" value="F:nucleic acid binding"/>
    <property type="evidence" value="ECO:0007669"/>
    <property type="project" value="InterPro"/>
</dbReference>
<evidence type="ECO:0000313" key="2">
    <source>
        <dbReference type="EMBL" id="KAK4431458.1"/>
    </source>
</evidence>
<comment type="caution">
    <text evidence="2">The sequence shown here is derived from an EMBL/GenBank/DDBJ whole genome shotgun (WGS) entry which is preliminary data.</text>
</comment>
<gene>
    <name evidence="2" type="ORF">Salat_0907900</name>
</gene>
<reference evidence="2" key="1">
    <citation type="submission" date="2020-06" db="EMBL/GenBank/DDBJ databases">
        <authorList>
            <person name="Li T."/>
            <person name="Hu X."/>
            <person name="Zhang T."/>
            <person name="Song X."/>
            <person name="Zhang H."/>
            <person name="Dai N."/>
            <person name="Sheng W."/>
            <person name="Hou X."/>
            <person name="Wei L."/>
        </authorList>
    </citation>
    <scope>NUCLEOTIDE SEQUENCE</scope>
    <source>
        <strain evidence="2">3651</strain>
        <tissue evidence="2">Leaf</tissue>
    </source>
</reference>
<dbReference type="Pfam" id="PF13456">
    <property type="entry name" value="RVT_3"/>
    <property type="match status" value="1"/>
</dbReference>
<protein>
    <recommendedName>
        <fullName evidence="1">RNase H type-1 domain-containing protein</fullName>
    </recommendedName>
</protein>
<dbReference type="CDD" id="cd06222">
    <property type="entry name" value="RNase_H_like"/>
    <property type="match status" value="1"/>
</dbReference>
<reference evidence="2" key="2">
    <citation type="journal article" date="2024" name="Plant">
        <title>Genomic evolution and insights into agronomic trait innovations of Sesamum species.</title>
        <authorList>
            <person name="Miao H."/>
            <person name="Wang L."/>
            <person name="Qu L."/>
            <person name="Liu H."/>
            <person name="Sun Y."/>
            <person name="Le M."/>
            <person name="Wang Q."/>
            <person name="Wei S."/>
            <person name="Zheng Y."/>
            <person name="Lin W."/>
            <person name="Duan Y."/>
            <person name="Cao H."/>
            <person name="Xiong S."/>
            <person name="Wang X."/>
            <person name="Wei L."/>
            <person name="Li C."/>
            <person name="Ma Q."/>
            <person name="Ju M."/>
            <person name="Zhao R."/>
            <person name="Li G."/>
            <person name="Mu C."/>
            <person name="Tian Q."/>
            <person name="Mei H."/>
            <person name="Zhang T."/>
            <person name="Gao T."/>
            <person name="Zhang H."/>
        </authorList>
    </citation>
    <scope>NUCLEOTIDE SEQUENCE</scope>
    <source>
        <strain evidence="2">3651</strain>
    </source>
</reference>
<accession>A0AAE1YL00</accession>
<evidence type="ECO:0000313" key="3">
    <source>
        <dbReference type="Proteomes" id="UP001293254"/>
    </source>
</evidence>
<dbReference type="Gene3D" id="3.30.420.10">
    <property type="entry name" value="Ribonuclease H-like superfamily/Ribonuclease H"/>
    <property type="match status" value="1"/>
</dbReference>
<dbReference type="InterPro" id="IPR002156">
    <property type="entry name" value="RNaseH_domain"/>
</dbReference>
<dbReference type="SUPFAM" id="SSF53098">
    <property type="entry name" value="Ribonuclease H-like"/>
    <property type="match status" value="1"/>
</dbReference>
<dbReference type="InterPro" id="IPR053151">
    <property type="entry name" value="RNase_H-like"/>
</dbReference>
<dbReference type="AlphaFoldDB" id="A0AAE1YL00"/>
<dbReference type="EMBL" id="JACGWO010000003">
    <property type="protein sequence ID" value="KAK4431458.1"/>
    <property type="molecule type" value="Genomic_DNA"/>
</dbReference>
<evidence type="ECO:0000259" key="1">
    <source>
        <dbReference type="Pfam" id="PF13456"/>
    </source>
</evidence>
<feature type="domain" description="RNase H type-1" evidence="1">
    <location>
        <begin position="52"/>
        <end position="174"/>
    </location>
</feature>
<dbReference type="GO" id="GO:0004523">
    <property type="term" value="F:RNA-DNA hybrid ribonuclease activity"/>
    <property type="evidence" value="ECO:0007669"/>
    <property type="project" value="InterPro"/>
</dbReference>
<organism evidence="2 3">
    <name type="scientific">Sesamum alatum</name>
    <dbReference type="NCBI Taxonomy" id="300844"/>
    <lineage>
        <taxon>Eukaryota</taxon>
        <taxon>Viridiplantae</taxon>
        <taxon>Streptophyta</taxon>
        <taxon>Embryophyta</taxon>
        <taxon>Tracheophyta</taxon>
        <taxon>Spermatophyta</taxon>
        <taxon>Magnoliopsida</taxon>
        <taxon>eudicotyledons</taxon>
        <taxon>Gunneridae</taxon>
        <taxon>Pentapetalae</taxon>
        <taxon>asterids</taxon>
        <taxon>lamiids</taxon>
        <taxon>Lamiales</taxon>
        <taxon>Pedaliaceae</taxon>
        <taxon>Sesamum</taxon>
    </lineage>
</organism>
<dbReference type="InterPro" id="IPR044730">
    <property type="entry name" value="RNase_H-like_dom_plant"/>
</dbReference>
<dbReference type="InterPro" id="IPR036397">
    <property type="entry name" value="RNaseH_sf"/>
</dbReference>
<sequence>MEGKQDDPLSVIQQARRFMVVFWEADVETETVTKTSSPTKWQLPNRGWIKMNFDGGIDKEWGGGSVGILARNNEGVCVGWWIKWFSGITNLLHIEAVAARLAVELGLASGWENVVVEGDCHGVIHPLASGLFEPSQIGLVLLEISKMGNSIQRLKWSLVRRIANVPAHCLAQYAKSKSTVSFLPQIVSTAIMADLPYDY</sequence>
<proteinExistence type="predicted"/>
<dbReference type="InterPro" id="IPR012337">
    <property type="entry name" value="RNaseH-like_sf"/>
</dbReference>
<dbReference type="PANTHER" id="PTHR47723">
    <property type="entry name" value="OS05G0353850 PROTEIN"/>
    <property type="match status" value="1"/>
</dbReference>
<dbReference type="PANTHER" id="PTHR47723:SF19">
    <property type="entry name" value="POLYNUCLEOTIDYL TRANSFERASE, RIBONUCLEASE H-LIKE SUPERFAMILY PROTEIN"/>
    <property type="match status" value="1"/>
</dbReference>
<name>A0AAE1YL00_9LAMI</name>
<keyword evidence="3" id="KW-1185">Reference proteome</keyword>